<evidence type="ECO:0000256" key="1">
    <source>
        <dbReference type="SAM" id="Phobius"/>
    </source>
</evidence>
<gene>
    <name evidence="2" type="ORF">H257_05332</name>
</gene>
<name>W4GPT5_APHAT</name>
<dbReference type="VEuPathDB" id="FungiDB:H257_05332"/>
<dbReference type="EMBL" id="KI913123">
    <property type="protein sequence ID" value="ETV81740.1"/>
    <property type="molecule type" value="Genomic_DNA"/>
</dbReference>
<reference evidence="2" key="1">
    <citation type="submission" date="2013-12" db="EMBL/GenBank/DDBJ databases">
        <title>The Genome Sequence of Aphanomyces astaci APO3.</title>
        <authorList>
            <consortium name="The Broad Institute Genomics Platform"/>
            <person name="Russ C."/>
            <person name="Tyler B."/>
            <person name="van West P."/>
            <person name="Dieguez-Uribeondo J."/>
            <person name="Young S.K."/>
            <person name="Zeng Q."/>
            <person name="Gargeya S."/>
            <person name="Fitzgerald M."/>
            <person name="Abouelleil A."/>
            <person name="Alvarado L."/>
            <person name="Chapman S.B."/>
            <person name="Gainer-Dewar J."/>
            <person name="Goldberg J."/>
            <person name="Griggs A."/>
            <person name="Gujja S."/>
            <person name="Hansen M."/>
            <person name="Howarth C."/>
            <person name="Imamovic A."/>
            <person name="Ireland A."/>
            <person name="Larimer J."/>
            <person name="McCowan C."/>
            <person name="Murphy C."/>
            <person name="Pearson M."/>
            <person name="Poon T.W."/>
            <person name="Priest M."/>
            <person name="Roberts A."/>
            <person name="Saif S."/>
            <person name="Shea T."/>
            <person name="Sykes S."/>
            <person name="Wortman J."/>
            <person name="Nusbaum C."/>
            <person name="Birren B."/>
        </authorList>
    </citation>
    <scope>NUCLEOTIDE SEQUENCE [LARGE SCALE GENOMIC DNA]</scope>
    <source>
        <strain evidence="2">APO3</strain>
    </source>
</reference>
<keyword evidence="1" id="KW-0472">Membrane</keyword>
<sequence>MGCGRVQRRTHSRQGRRRAIGIFFCFFFFVVVVAGWLFIGVVSTKPGNVAPTAAAAAVDRTPKTAVVVHVRGQAVFGCYFGHSMLLWELCFPHHFIYSRTGYQVPTCDD</sequence>
<keyword evidence="1" id="KW-1133">Transmembrane helix</keyword>
<protein>
    <submittedName>
        <fullName evidence="2">Uncharacterized protein</fullName>
    </submittedName>
</protein>
<proteinExistence type="predicted"/>
<dbReference type="GeneID" id="20807328"/>
<keyword evidence="1" id="KW-0812">Transmembrane</keyword>
<organism evidence="2">
    <name type="scientific">Aphanomyces astaci</name>
    <name type="common">Crayfish plague agent</name>
    <dbReference type="NCBI Taxonomy" id="112090"/>
    <lineage>
        <taxon>Eukaryota</taxon>
        <taxon>Sar</taxon>
        <taxon>Stramenopiles</taxon>
        <taxon>Oomycota</taxon>
        <taxon>Saprolegniomycetes</taxon>
        <taxon>Saprolegniales</taxon>
        <taxon>Verrucalvaceae</taxon>
        <taxon>Aphanomyces</taxon>
    </lineage>
</organism>
<dbReference type="RefSeq" id="XP_009828477.1">
    <property type="nucleotide sequence ID" value="XM_009830175.1"/>
</dbReference>
<evidence type="ECO:0000313" key="2">
    <source>
        <dbReference type="EMBL" id="ETV81740.1"/>
    </source>
</evidence>
<feature type="transmembrane region" description="Helical" evidence="1">
    <location>
        <begin position="20"/>
        <end position="39"/>
    </location>
</feature>
<dbReference type="AlphaFoldDB" id="W4GPT5"/>
<accession>W4GPT5</accession>